<dbReference type="PROSITE" id="PS51186">
    <property type="entry name" value="GNAT"/>
    <property type="match status" value="1"/>
</dbReference>
<reference evidence="2" key="1">
    <citation type="submission" date="2020-05" db="EMBL/GenBank/DDBJ databases">
        <authorList>
            <person name="Chiriac C."/>
            <person name="Salcher M."/>
            <person name="Ghai R."/>
            <person name="Kavagutti S V."/>
        </authorList>
    </citation>
    <scope>NUCLEOTIDE SEQUENCE</scope>
</reference>
<name>A0A6J6H715_9ZZZZ</name>
<evidence type="ECO:0000313" key="2">
    <source>
        <dbReference type="EMBL" id="CAB4608816.1"/>
    </source>
</evidence>
<accession>A0A6J6H715</accession>
<gene>
    <name evidence="2" type="ORF">UFOPK1835_00944</name>
</gene>
<organism evidence="2">
    <name type="scientific">freshwater metagenome</name>
    <dbReference type="NCBI Taxonomy" id="449393"/>
    <lineage>
        <taxon>unclassified sequences</taxon>
        <taxon>metagenomes</taxon>
        <taxon>ecological metagenomes</taxon>
    </lineage>
</organism>
<protein>
    <submittedName>
        <fullName evidence="2">Unannotated protein</fullName>
    </submittedName>
</protein>
<proteinExistence type="predicted"/>
<dbReference type="EMBL" id="CAEZUP010000033">
    <property type="protein sequence ID" value="CAB4608816.1"/>
    <property type="molecule type" value="Genomic_DNA"/>
</dbReference>
<dbReference type="GO" id="GO:0016747">
    <property type="term" value="F:acyltransferase activity, transferring groups other than amino-acyl groups"/>
    <property type="evidence" value="ECO:0007669"/>
    <property type="project" value="InterPro"/>
</dbReference>
<dbReference type="Gene3D" id="3.40.630.30">
    <property type="match status" value="2"/>
</dbReference>
<feature type="domain" description="N-acetyltransferase" evidence="1">
    <location>
        <begin position="7"/>
        <end position="178"/>
    </location>
</feature>
<dbReference type="Pfam" id="PF00583">
    <property type="entry name" value="Acetyltransf_1"/>
    <property type="match status" value="2"/>
</dbReference>
<dbReference type="InterPro" id="IPR000182">
    <property type="entry name" value="GNAT_dom"/>
</dbReference>
<dbReference type="SUPFAM" id="SSF55729">
    <property type="entry name" value="Acyl-CoA N-acyltransferases (Nat)"/>
    <property type="match status" value="2"/>
</dbReference>
<dbReference type="InterPro" id="IPR016181">
    <property type="entry name" value="Acyl_CoA_acyltransferase"/>
</dbReference>
<dbReference type="AlphaFoldDB" id="A0A6J6H715"/>
<evidence type="ECO:0000259" key="1">
    <source>
        <dbReference type="PROSITE" id="PS51186"/>
    </source>
</evidence>
<sequence length="293" mass="30807">MSDPIPLAIVPWTAERLEELVELVASSAAFEDLTGDELLTACWERPGVVLGDVSGLAAVAVGVGRDGGDGVVGVVRLIAVHPDRQRLGWGSVLVEQAAAWARDRGATRLELGGVLPFPLWPGVDVGSGLGELADSIGFDSGSAGQSLMVPVAFRSDDPSGVTVRRVVRDDDVLAVTLATAQAWPHLSDEVARALEHGTCHGAFGPDENGNDVVLGIGCHSVTRATWIGPFVVVPAHRRRGIGHALLGQICRDLMIAEFHFAEAPGVVDEGFGEFLLAAGATGSRRFTRHTKHL</sequence>
<dbReference type="CDD" id="cd04301">
    <property type="entry name" value="NAT_SF"/>
    <property type="match status" value="2"/>
</dbReference>